<feature type="domain" description="CCHC-type" evidence="6">
    <location>
        <begin position="151"/>
        <end position="166"/>
    </location>
</feature>
<name>A0A6B2LJH8_9EUKA</name>
<dbReference type="InterPro" id="IPR001878">
    <property type="entry name" value="Znf_CCHC"/>
</dbReference>
<dbReference type="Gene3D" id="3.30.70.330">
    <property type="match status" value="1"/>
</dbReference>
<feature type="compositionally biased region" description="Basic and acidic residues" evidence="4">
    <location>
        <begin position="159"/>
        <end position="190"/>
    </location>
</feature>
<dbReference type="AlphaFoldDB" id="A0A6B2LJH8"/>
<dbReference type="InterPro" id="IPR012677">
    <property type="entry name" value="Nucleotide-bd_a/b_plait_sf"/>
</dbReference>
<dbReference type="GO" id="GO:0008270">
    <property type="term" value="F:zinc ion binding"/>
    <property type="evidence" value="ECO:0007669"/>
    <property type="project" value="UniProtKB-KW"/>
</dbReference>
<dbReference type="InterPro" id="IPR035979">
    <property type="entry name" value="RBD_domain_sf"/>
</dbReference>
<dbReference type="SUPFAM" id="SSF54928">
    <property type="entry name" value="RNA-binding domain, RBD"/>
    <property type="match status" value="1"/>
</dbReference>
<feature type="compositionally biased region" description="Gly residues" evidence="4">
    <location>
        <begin position="139"/>
        <end position="150"/>
    </location>
</feature>
<dbReference type="SUPFAM" id="SSF57756">
    <property type="entry name" value="Retrovirus zinc finger-like domains"/>
    <property type="match status" value="2"/>
</dbReference>
<dbReference type="Gene3D" id="4.10.60.10">
    <property type="entry name" value="Zinc finger, CCHC-type"/>
    <property type="match status" value="2"/>
</dbReference>
<dbReference type="PROSITE" id="PS50102">
    <property type="entry name" value="RRM"/>
    <property type="match status" value="1"/>
</dbReference>
<evidence type="ECO:0000256" key="2">
    <source>
        <dbReference type="PROSITE-ProRule" id="PRU00047"/>
    </source>
</evidence>
<dbReference type="InterPro" id="IPR051106">
    <property type="entry name" value="RNA-bind/splicing_reg"/>
</dbReference>
<feature type="compositionally biased region" description="Basic and acidic residues" evidence="4">
    <location>
        <begin position="79"/>
        <end position="96"/>
    </location>
</feature>
<keyword evidence="2" id="KW-0479">Metal-binding</keyword>
<keyword evidence="2" id="KW-0863">Zinc-finger</keyword>
<dbReference type="PANTHER" id="PTHR48028">
    <property type="entry name" value="GLYCINE-RICH RNA-BINDING PROTEIN RZ1A"/>
    <property type="match status" value="1"/>
</dbReference>
<dbReference type="Pfam" id="PF00098">
    <property type="entry name" value="zf-CCHC"/>
    <property type="match status" value="2"/>
</dbReference>
<evidence type="ECO:0008006" key="8">
    <source>
        <dbReference type="Google" id="ProtNLM"/>
    </source>
</evidence>
<proteinExistence type="predicted"/>
<dbReference type="PANTHER" id="PTHR48028:SF2">
    <property type="entry name" value="GLYCINE-RICH RNA-BINDING PROTEIN RZ1A"/>
    <property type="match status" value="1"/>
</dbReference>
<feature type="region of interest" description="Disordered" evidence="4">
    <location>
        <begin position="58"/>
        <end position="190"/>
    </location>
</feature>
<dbReference type="PROSITE" id="PS50158">
    <property type="entry name" value="ZF_CCHC"/>
    <property type="match status" value="2"/>
</dbReference>
<dbReference type="InterPro" id="IPR036875">
    <property type="entry name" value="Znf_CCHC_sf"/>
</dbReference>
<feature type="domain" description="RRM" evidence="5">
    <location>
        <begin position="1"/>
        <end position="63"/>
    </location>
</feature>
<accession>A0A6B2LJH8</accession>
<dbReference type="EMBL" id="GIBP01008165">
    <property type="protein sequence ID" value="NDV37134.1"/>
    <property type="molecule type" value="Transcribed_RNA"/>
</dbReference>
<dbReference type="SMART" id="SM00343">
    <property type="entry name" value="ZnF_C2HC"/>
    <property type="match status" value="2"/>
</dbReference>
<feature type="compositionally biased region" description="Gly residues" evidence="4">
    <location>
        <begin position="120"/>
        <end position="130"/>
    </location>
</feature>
<dbReference type="Pfam" id="PF00076">
    <property type="entry name" value="RRM_1"/>
    <property type="match status" value="1"/>
</dbReference>
<evidence type="ECO:0000259" key="6">
    <source>
        <dbReference type="PROSITE" id="PS50158"/>
    </source>
</evidence>
<sequence length="190" mass="20652">MEKWFKEVAEVENADVIKDRDSGRSKGFGFVMLKSEEDVEKVISEMNEKEFGGRALRVSLANSRDSNRDSGSARYSKYSSRDDRDSDRPYQRRERGGGGGGDGCFNCGDSGHFSRECPKGRGGGRGGGRGRGGDRGGRGGRSGGRSGGDGCFNCGESGHFSRECPNGRRDGGRDRGDRGDREDRGDRRGY</sequence>
<reference evidence="7" key="1">
    <citation type="journal article" date="2020" name="J. Eukaryot. Microbiol.">
        <title>De novo Sequencing, Assembly and Annotation of the Transcriptome for the Free-Living Testate Amoeba Arcella intermedia.</title>
        <authorList>
            <person name="Ribeiro G.M."/>
            <person name="Porfirio-Sousa A.L."/>
            <person name="Maurer-Alcala X.X."/>
            <person name="Katz L.A."/>
            <person name="Lahr D.J.G."/>
        </authorList>
    </citation>
    <scope>NUCLEOTIDE SEQUENCE</scope>
</reference>
<evidence type="ECO:0000259" key="5">
    <source>
        <dbReference type="PROSITE" id="PS50102"/>
    </source>
</evidence>
<feature type="domain" description="CCHC-type" evidence="6">
    <location>
        <begin position="104"/>
        <end position="119"/>
    </location>
</feature>
<evidence type="ECO:0000313" key="7">
    <source>
        <dbReference type="EMBL" id="NDV37134.1"/>
    </source>
</evidence>
<organism evidence="7">
    <name type="scientific">Arcella intermedia</name>
    <dbReference type="NCBI Taxonomy" id="1963864"/>
    <lineage>
        <taxon>Eukaryota</taxon>
        <taxon>Amoebozoa</taxon>
        <taxon>Tubulinea</taxon>
        <taxon>Elardia</taxon>
        <taxon>Arcellinida</taxon>
        <taxon>Sphaerothecina</taxon>
        <taxon>Arcellidae</taxon>
        <taxon>Arcella</taxon>
    </lineage>
</organism>
<keyword evidence="1 3" id="KW-0694">RNA-binding</keyword>
<evidence type="ECO:0000256" key="4">
    <source>
        <dbReference type="SAM" id="MobiDB-lite"/>
    </source>
</evidence>
<evidence type="ECO:0000256" key="3">
    <source>
        <dbReference type="PROSITE-ProRule" id="PRU00176"/>
    </source>
</evidence>
<protein>
    <recommendedName>
        <fullName evidence="8">CCHC-type domain-containing protein</fullName>
    </recommendedName>
</protein>
<dbReference type="InterPro" id="IPR000504">
    <property type="entry name" value="RRM_dom"/>
</dbReference>
<keyword evidence="2" id="KW-0862">Zinc</keyword>
<dbReference type="SMART" id="SM00360">
    <property type="entry name" value="RRM"/>
    <property type="match status" value="1"/>
</dbReference>
<dbReference type="GO" id="GO:0003723">
    <property type="term" value="F:RNA binding"/>
    <property type="evidence" value="ECO:0007669"/>
    <property type="project" value="UniProtKB-UniRule"/>
</dbReference>
<evidence type="ECO:0000256" key="1">
    <source>
        <dbReference type="ARBA" id="ARBA00022884"/>
    </source>
</evidence>